<sequence>MNVEHHARLSATEITQLWSAYMNDSMAICVLTYMDNIVEDEGVKEIVNYGLKLSESHKEKLKAFFNMEKYPIPVGFHLNEDVDVNAERLYSDTYILNFMRDMAQVGMNNYSMATSLAAREDVYNYFSACFVESNKLHRMAKDLMLSKGVYVRSPNLPIPSKVDFVKKQSFLTGWFGERRPLTGMEISNLYANMQRNVLGVAALISFSQVAKSKEVRQFMQRGKEIAEKHVEVLGSILRENELPAPMSWNAEITENTSFVFSDKLMMFQITALVGIGIGNYGLSLATSHRRDLVAQYTRLTTEIMKYSEDGANIMISNGWLEEPPRESDRQELADG</sequence>
<proteinExistence type="predicted"/>
<name>A0ABU9XIG2_9BACI</name>
<gene>
    <name evidence="2" type="ORF">ABC228_12670</name>
</gene>
<dbReference type="InterPro" id="IPR012347">
    <property type="entry name" value="Ferritin-like"/>
</dbReference>
<dbReference type="InterPro" id="IPR021617">
    <property type="entry name" value="DUF3231"/>
</dbReference>
<dbReference type="Proteomes" id="UP001444625">
    <property type="component" value="Unassembled WGS sequence"/>
</dbReference>
<keyword evidence="3" id="KW-1185">Reference proteome</keyword>
<feature type="transmembrane region" description="Helical" evidence="1">
    <location>
        <begin position="264"/>
        <end position="282"/>
    </location>
</feature>
<dbReference type="Pfam" id="PF11553">
    <property type="entry name" value="DUF3231"/>
    <property type="match status" value="2"/>
</dbReference>
<protein>
    <submittedName>
        <fullName evidence="2">DUF3231 family protein</fullName>
    </submittedName>
</protein>
<accession>A0ABU9XIG2</accession>
<keyword evidence="1" id="KW-0812">Transmembrane</keyword>
<keyword evidence="1" id="KW-1133">Transmembrane helix</keyword>
<comment type="caution">
    <text evidence="2">The sequence shown here is derived from an EMBL/GenBank/DDBJ whole genome shotgun (WGS) entry which is preliminary data.</text>
</comment>
<reference evidence="2 3" key="1">
    <citation type="submission" date="2024-05" db="EMBL/GenBank/DDBJ databases">
        <authorList>
            <person name="Haq I."/>
            <person name="Ullah Z."/>
            <person name="Ahmad R."/>
            <person name="Li M."/>
            <person name="Tong Y."/>
        </authorList>
    </citation>
    <scope>NUCLEOTIDE SEQUENCE [LARGE SCALE GENOMIC DNA]</scope>
    <source>
        <strain evidence="2 3">16A2E</strain>
    </source>
</reference>
<dbReference type="EMBL" id="JBDIML010000003">
    <property type="protein sequence ID" value="MEN2768047.1"/>
    <property type="molecule type" value="Genomic_DNA"/>
</dbReference>
<evidence type="ECO:0000313" key="3">
    <source>
        <dbReference type="Proteomes" id="UP001444625"/>
    </source>
</evidence>
<organism evidence="2 3">
    <name type="scientific">Ornithinibacillus xuwenensis</name>
    <dbReference type="NCBI Taxonomy" id="3144668"/>
    <lineage>
        <taxon>Bacteria</taxon>
        <taxon>Bacillati</taxon>
        <taxon>Bacillota</taxon>
        <taxon>Bacilli</taxon>
        <taxon>Bacillales</taxon>
        <taxon>Bacillaceae</taxon>
        <taxon>Ornithinibacillus</taxon>
    </lineage>
</organism>
<evidence type="ECO:0000313" key="2">
    <source>
        <dbReference type="EMBL" id="MEN2768047.1"/>
    </source>
</evidence>
<keyword evidence="1" id="KW-0472">Membrane</keyword>
<evidence type="ECO:0000256" key="1">
    <source>
        <dbReference type="SAM" id="Phobius"/>
    </source>
</evidence>
<dbReference type="Gene3D" id="1.20.1260.10">
    <property type="match status" value="2"/>
</dbReference>
<dbReference type="RefSeq" id="WP_345825504.1">
    <property type="nucleotide sequence ID" value="NZ_JBDIML010000003.1"/>
</dbReference>